<keyword evidence="1" id="KW-0812">Transmembrane</keyword>
<evidence type="ECO:0000313" key="2">
    <source>
        <dbReference type="EMBL" id="SNZ02764.1"/>
    </source>
</evidence>
<dbReference type="Proteomes" id="UP000219453">
    <property type="component" value="Unassembled WGS sequence"/>
</dbReference>
<dbReference type="InterPro" id="IPR007404">
    <property type="entry name" value="YdjM-like"/>
</dbReference>
<sequence>MPIDSYESVGFVRLGVYKLGHYGVSLGLYAPCSAWLLRRELPALAVLGGAALLRLTMLPDADTRLPMVSHRGPTHTVLFALAVGVAVGLVSELAIAPTLGGLDAAAFAAVPGFQTGLGGFGFFIGTLAIVSHLLADVITPMGIRPFWPISGRSFTLDITPAKNTLANYALLALGTLLSASAILTAL</sequence>
<dbReference type="AlphaFoldDB" id="A0A285MZY5"/>
<name>A0A285MZY5_NATPI</name>
<organism evidence="2 3">
    <name type="scientific">Natronoarchaeum philippinense</name>
    <dbReference type="NCBI Taxonomy" id="558529"/>
    <lineage>
        <taxon>Archaea</taxon>
        <taxon>Methanobacteriati</taxon>
        <taxon>Methanobacteriota</taxon>
        <taxon>Stenosarchaea group</taxon>
        <taxon>Halobacteria</taxon>
        <taxon>Halobacteriales</taxon>
        <taxon>Natronoarchaeaceae</taxon>
    </lineage>
</organism>
<keyword evidence="3" id="KW-1185">Reference proteome</keyword>
<reference evidence="2 3" key="1">
    <citation type="submission" date="2017-09" db="EMBL/GenBank/DDBJ databases">
        <authorList>
            <person name="Ehlers B."/>
            <person name="Leendertz F.H."/>
        </authorList>
    </citation>
    <scope>NUCLEOTIDE SEQUENCE [LARGE SCALE GENOMIC DNA]</scope>
    <source>
        <strain evidence="2 3">DSM 27208</strain>
    </source>
</reference>
<proteinExistence type="predicted"/>
<dbReference type="EMBL" id="OBEJ01000001">
    <property type="protein sequence ID" value="SNZ02764.1"/>
    <property type="molecule type" value="Genomic_DNA"/>
</dbReference>
<feature type="transmembrane region" description="Helical" evidence="1">
    <location>
        <begin position="164"/>
        <end position="185"/>
    </location>
</feature>
<keyword evidence="1" id="KW-1133">Transmembrane helix</keyword>
<gene>
    <name evidence="2" type="ORF">SAMN06269185_0105</name>
</gene>
<protein>
    <submittedName>
        <fullName evidence="2">Inner membrane protein</fullName>
    </submittedName>
</protein>
<dbReference type="Pfam" id="PF04307">
    <property type="entry name" value="YdjM"/>
    <property type="match status" value="1"/>
</dbReference>
<keyword evidence="1" id="KW-0472">Membrane</keyword>
<evidence type="ECO:0000256" key="1">
    <source>
        <dbReference type="SAM" id="Phobius"/>
    </source>
</evidence>
<evidence type="ECO:0000313" key="3">
    <source>
        <dbReference type="Proteomes" id="UP000219453"/>
    </source>
</evidence>
<accession>A0A285MZY5</accession>
<feature type="transmembrane region" description="Helical" evidence="1">
    <location>
        <begin position="120"/>
        <end position="143"/>
    </location>
</feature>
<feature type="transmembrane region" description="Helical" evidence="1">
    <location>
        <begin position="77"/>
        <end position="100"/>
    </location>
</feature>